<keyword evidence="3" id="KW-1185">Reference proteome</keyword>
<dbReference type="InterPro" id="IPR025291">
    <property type="entry name" value="DUF4153"/>
</dbReference>
<dbReference type="STRING" id="36849.OXPF_37310"/>
<dbReference type="RefSeq" id="WP_054876695.1">
    <property type="nucleotide sequence ID" value="NZ_LKET01000051.1"/>
</dbReference>
<keyword evidence="1" id="KW-1133">Transmembrane helix</keyword>
<dbReference type="OrthoDB" id="9767931at2"/>
<feature type="transmembrane region" description="Helical" evidence="1">
    <location>
        <begin position="409"/>
        <end position="430"/>
    </location>
</feature>
<comment type="caution">
    <text evidence="2">The sequence shown here is derived from an EMBL/GenBank/DDBJ whole genome shotgun (WGS) entry which is preliminary data.</text>
</comment>
<evidence type="ECO:0000256" key="1">
    <source>
        <dbReference type="SAM" id="Phobius"/>
    </source>
</evidence>
<feature type="transmembrane region" description="Helical" evidence="1">
    <location>
        <begin position="341"/>
        <end position="359"/>
    </location>
</feature>
<feature type="transmembrane region" description="Helical" evidence="1">
    <location>
        <begin position="32"/>
        <end position="49"/>
    </location>
</feature>
<keyword evidence="1" id="KW-0812">Transmembrane</keyword>
<feature type="transmembrane region" description="Helical" evidence="1">
    <location>
        <begin position="265"/>
        <end position="290"/>
    </location>
</feature>
<dbReference type="EMBL" id="LKET01000051">
    <property type="protein sequence ID" value="KPU42962.1"/>
    <property type="molecule type" value="Genomic_DNA"/>
</dbReference>
<accession>A0A0P8W5M5</accession>
<proteinExistence type="predicted"/>
<reference evidence="2 3" key="1">
    <citation type="submission" date="2015-09" db="EMBL/GenBank/DDBJ databases">
        <title>Genome sequence of Oxobacter pfennigii DSM 3222.</title>
        <authorList>
            <person name="Poehlein A."/>
            <person name="Bengelsdorf F.R."/>
            <person name="Schiel-Bengelsdorf B."/>
            <person name="Duerre P."/>
            <person name="Daniel R."/>
        </authorList>
    </citation>
    <scope>NUCLEOTIDE SEQUENCE [LARGE SCALE GENOMIC DNA]</scope>
    <source>
        <strain evidence="2 3">DSM 3222</strain>
    </source>
</reference>
<keyword evidence="1" id="KW-0472">Membrane</keyword>
<feature type="transmembrane region" description="Helical" evidence="1">
    <location>
        <begin position="55"/>
        <end position="71"/>
    </location>
</feature>
<dbReference type="AlphaFoldDB" id="A0A0P8W5M5"/>
<feature type="transmembrane region" description="Helical" evidence="1">
    <location>
        <begin position="179"/>
        <end position="203"/>
    </location>
</feature>
<name>A0A0P8W5M5_9CLOT</name>
<feature type="transmembrane region" description="Helical" evidence="1">
    <location>
        <begin position="83"/>
        <end position="100"/>
    </location>
</feature>
<evidence type="ECO:0000313" key="3">
    <source>
        <dbReference type="Proteomes" id="UP000050326"/>
    </source>
</evidence>
<feature type="transmembrane region" description="Helical" evidence="1">
    <location>
        <begin position="379"/>
        <end position="397"/>
    </location>
</feature>
<protein>
    <submittedName>
        <fullName evidence="2">Uncharacterized protein</fullName>
    </submittedName>
</protein>
<evidence type="ECO:0000313" key="2">
    <source>
        <dbReference type="EMBL" id="KPU42962.1"/>
    </source>
</evidence>
<dbReference type="PATRIC" id="fig|36849.3.peg.3943"/>
<dbReference type="Proteomes" id="UP000050326">
    <property type="component" value="Unassembled WGS sequence"/>
</dbReference>
<organism evidence="2 3">
    <name type="scientific">Oxobacter pfennigii</name>
    <dbReference type="NCBI Taxonomy" id="36849"/>
    <lineage>
        <taxon>Bacteria</taxon>
        <taxon>Bacillati</taxon>
        <taxon>Bacillota</taxon>
        <taxon>Clostridia</taxon>
        <taxon>Eubacteriales</taxon>
        <taxon>Clostridiaceae</taxon>
        <taxon>Oxobacter</taxon>
    </lineage>
</organism>
<feature type="transmembrane region" description="Helical" evidence="1">
    <location>
        <begin position="223"/>
        <end position="244"/>
    </location>
</feature>
<sequence>MSDDNVQYERPLSDEELKRAEEEGKIGSRDRIHTVIFAFLVGMAFDYLFYDKYPGLSFTIFGVLLMGFFFYSARERINYKRKTGWFVLAVIFLLSSNFAIRSNSFLATLNALCVPLLTVAYTILVTNEKPDWSKPSFIIKMAERIFYLSFLNVLKPFIFLKQLTAKKEKGEINKTRRSILIGLLASLPVLIFVVPLLSSADMVFNHYIRNMADIFDFIKMDNLFIHIILTGGVFLYVFGYAWSFKFSDANREYPELEKEGNIDPTVIITMLGVMNAVYLLFTIIQFSYLYGGAEGMVPQGFTYAEYARRGFFELVAVTMINFAILITAMRVAKNDNIKLNRVLNGFLSALVIFTCNMLFSAHYKMSMYEEAYGYTELRIYVHIFMLLMFILFILAMVKIWHVRFQFFKVSFTCAVLIYVALNFMNVHSIIARNNIERYYATGNIDIMYLLNLSYDSVPQVVELMEARGADFPEDVKVRLREKYNSINRDYKWMEYNYSVARAQRVLGEYFSGE</sequence>
<feature type="transmembrane region" description="Helical" evidence="1">
    <location>
        <begin position="106"/>
        <end position="124"/>
    </location>
</feature>
<feature type="transmembrane region" description="Helical" evidence="1">
    <location>
        <begin position="310"/>
        <end position="329"/>
    </location>
</feature>
<gene>
    <name evidence="2" type="ORF">OXPF_37310</name>
</gene>
<dbReference type="Pfam" id="PF13687">
    <property type="entry name" value="DUF4153"/>
    <property type="match status" value="1"/>
</dbReference>